<evidence type="ECO:0000256" key="1">
    <source>
        <dbReference type="ARBA" id="ARBA00022553"/>
    </source>
</evidence>
<evidence type="ECO:0000259" key="5">
    <source>
        <dbReference type="PROSITE" id="PS50043"/>
    </source>
</evidence>
<dbReference type="CDD" id="cd17535">
    <property type="entry name" value="REC_NarL-like"/>
    <property type="match status" value="1"/>
</dbReference>
<dbReference type="SUPFAM" id="SSF46894">
    <property type="entry name" value="C-terminal effector domain of the bipartite response regulators"/>
    <property type="match status" value="1"/>
</dbReference>
<evidence type="ECO:0000259" key="6">
    <source>
        <dbReference type="PROSITE" id="PS50110"/>
    </source>
</evidence>
<name>A0A0W8E135_9ZZZZ</name>
<dbReference type="InterPro" id="IPR039420">
    <property type="entry name" value="WalR-like"/>
</dbReference>
<proteinExistence type="predicted"/>
<evidence type="ECO:0000313" key="7">
    <source>
        <dbReference type="EMBL" id="KUG02338.1"/>
    </source>
</evidence>
<dbReference type="SMART" id="SM00448">
    <property type="entry name" value="REC"/>
    <property type="match status" value="1"/>
</dbReference>
<dbReference type="PRINTS" id="PR00038">
    <property type="entry name" value="HTHLUXR"/>
</dbReference>
<keyword evidence="4" id="KW-0804">Transcription</keyword>
<dbReference type="InterPro" id="IPR016032">
    <property type="entry name" value="Sig_transdc_resp-reg_C-effctor"/>
</dbReference>
<accession>A0A0W8E135</accession>
<dbReference type="InterPro" id="IPR011006">
    <property type="entry name" value="CheY-like_superfamily"/>
</dbReference>
<dbReference type="AlphaFoldDB" id="A0A0W8E135"/>
<comment type="caution">
    <text evidence="7">The sequence shown here is derived from an EMBL/GenBank/DDBJ whole genome shotgun (WGS) entry which is preliminary data.</text>
</comment>
<dbReference type="PROSITE" id="PS50110">
    <property type="entry name" value="RESPONSE_REGULATORY"/>
    <property type="match status" value="1"/>
</dbReference>
<dbReference type="EMBL" id="LNQE01001924">
    <property type="protein sequence ID" value="KUG02338.1"/>
    <property type="molecule type" value="Genomic_DNA"/>
</dbReference>
<evidence type="ECO:0000256" key="2">
    <source>
        <dbReference type="ARBA" id="ARBA00023015"/>
    </source>
</evidence>
<dbReference type="PANTHER" id="PTHR43214">
    <property type="entry name" value="TWO-COMPONENT RESPONSE REGULATOR"/>
    <property type="match status" value="1"/>
</dbReference>
<feature type="domain" description="HTH luxR-type" evidence="5">
    <location>
        <begin position="144"/>
        <end position="209"/>
    </location>
</feature>
<dbReference type="SUPFAM" id="SSF52172">
    <property type="entry name" value="CheY-like"/>
    <property type="match status" value="1"/>
</dbReference>
<dbReference type="InterPro" id="IPR000792">
    <property type="entry name" value="Tscrpt_reg_LuxR_C"/>
</dbReference>
<evidence type="ECO:0000256" key="3">
    <source>
        <dbReference type="ARBA" id="ARBA00023125"/>
    </source>
</evidence>
<keyword evidence="1" id="KW-0597">Phosphoprotein</keyword>
<protein>
    <submittedName>
        <fullName evidence="7">Two-component response regulator-like protein</fullName>
    </submittedName>
</protein>
<evidence type="ECO:0000256" key="4">
    <source>
        <dbReference type="ARBA" id="ARBA00023163"/>
    </source>
</evidence>
<dbReference type="CDD" id="cd06170">
    <property type="entry name" value="LuxR_C_like"/>
    <property type="match status" value="1"/>
</dbReference>
<dbReference type="InterPro" id="IPR001789">
    <property type="entry name" value="Sig_transdc_resp-reg_receiver"/>
</dbReference>
<dbReference type="FunFam" id="1.10.10.10:FF:000153">
    <property type="entry name" value="LuxR family transcriptional regulator"/>
    <property type="match status" value="1"/>
</dbReference>
<keyword evidence="2" id="KW-0805">Transcription regulation</keyword>
<gene>
    <name evidence="7" type="ORF">ASZ90_020291</name>
</gene>
<dbReference type="Pfam" id="PF00072">
    <property type="entry name" value="Response_reg"/>
    <property type="match status" value="1"/>
</dbReference>
<dbReference type="GO" id="GO:0006355">
    <property type="term" value="P:regulation of DNA-templated transcription"/>
    <property type="evidence" value="ECO:0007669"/>
    <property type="project" value="InterPro"/>
</dbReference>
<dbReference type="Gene3D" id="3.40.50.2300">
    <property type="match status" value="1"/>
</dbReference>
<feature type="domain" description="Response regulatory" evidence="6">
    <location>
        <begin position="6"/>
        <end position="121"/>
    </location>
</feature>
<sequence>MDEKIRVIIADDHVLVREGLRKLLELDHSIEVLTEVGDGQGAINIARKQHIDVILMDINMPGTNGIVATQVIKREIPSIKIIALTIYEDEEVVEMVRAGVSAYVLKDVAGSDLIETIHKVMNGEIVIHPRVANRLVSELTRAEQETDDVKLTKREKDVLALLVKGNSNKEMAENMFISEKTVKNHLTSIFRKLGVKDRTQAAVYALRNHIVADD</sequence>
<dbReference type="PANTHER" id="PTHR43214:SF43">
    <property type="entry name" value="TWO-COMPONENT RESPONSE REGULATOR"/>
    <property type="match status" value="1"/>
</dbReference>
<reference evidence="7" key="1">
    <citation type="journal article" date="2015" name="Proc. Natl. Acad. Sci. U.S.A.">
        <title>Networks of energetic and metabolic interactions define dynamics in microbial communities.</title>
        <authorList>
            <person name="Embree M."/>
            <person name="Liu J.K."/>
            <person name="Al-Bassam M.M."/>
            <person name="Zengler K."/>
        </authorList>
    </citation>
    <scope>NUCLEOTIDE SEQUENCE</scope>
</reference>
<dbReference type="GO" id="GO:0000160">
    <property type="term" value="P:phosphorelay signal transduction system"/>
    <property type="evidence" value="ECO:0007669"/>
    <property type="project" value="InterPro"/>
</dbReference>
<organism evidence="7">
    <name type="scientific">hydrocarbon metagenome</name>
    <dbReference type="NCBI Taxonomy" id="938273"/>
    <lineage>
        <taxon>unclassified sequences</taxon>
        <taxon>metagenomes</taxon>
        <taxon>ecological metagenomes</taxon>
    </lineage>
</organism>
<dbReference type="SMART" id="SM00421">
    <property type="entry name" value="HTH_LUXR"/>
    <property type="match status" value="1"/>
</dbReference>
<dbReference type="Pfam" id="PF00196">
    <property type="entry name" value="GerE"/>
    <property type="match status" value="1"/>
</dbReference>
<dbReference type="GO" id="GO:0003677">
    <property type="term" value="F:DNA binding"/>
    <property type="evidence" value="ECO:0007669"/>
    <property type="project" value="UniProtKB-KW"/>
</dbReference>
<dbReference type="PROSITE" id="PS50043">
    <property type="entry name" value="HTH_LUXR_2"/>
    <property type="match status" value="1"/>
</dbReference>
<dbReference type="InterPro" id="IPR058245">
    <property type="entry name" value="NreC/VraR/RcsB-like_REC"/>
</dbReference>
<keyword evidence="3" id="KW-0238">DNA-binding</keyword>